<feature type="region of interest" description="Disordered" evidence="2">
    <location>
        <begin position="303"/>
        <end position="335"/>
    </location>
</feature>
<keyword evidence="1" id="KW-0175">Coiled coil</keyword>
<dbReference type="AlphaFoldDB" id="A0A9W9CHY4"/>
<feature type="compositionally biased region" description="Polar residues" evidence="2">
    <location>
        <begin position="313"/>
        <end position="335"/>
    </location>
</feature>
<evidence type="ECO:0000313" key="4">
    <source>
        <dbReference type="Proteomes" id="UP001140560"/>
    </source>
</evidence>
<keyword evidence="4" id="KW-1185">Reference proteome</keyword>
<dbReference type="OrthoDB" id="3792684at2759"/>
<comment type="caution">
    <text evidence="3">The sequence shown here is derived from an EMBL/GenBank/DDBJ whole genome shotgun (WGS) entry which is preliminary data.</text>
</comment>
<name>A0A9W9CHY4_9PLEO</name>
<feature type="coiled-coil region" evidence="1">
    <location>
        <begin position="258"/>
        <end position="285"/>
    </location>
</feature>
<organism evidence="3 4">
    <name type="scientific">Neocucurbitaria cava</name>
    <dbReference type="NCBI Taxonomy" id="798079"/>
    <lineage>
        <taxon>Eukaryota</taxon>
        <taxon>Fungi</taxon>
        <taxon>Dikarya</taxon>
        <taxon>Ascomycota</taxon>
        <taxon>Pezizomycotina</taxon>
        <taxon>Dothideomycetes</taxon>
        <taxon>Pleosporomycetidae</taxon>
        <taxon>Pleosporales</taxon>
        <taxon>Pleosporineae</taxon>
        <taxon>Cucurbitariaceae</taxon>
        <taxon>Neocucurbitaria</taxon>
    </lineage>
</organism>
<feature type="region of interest" description="Disordered" evidence="2">
    <location>
        <begin position="375"/>
        <end position="394"/>
    </location>
</feature>
<evidence type="ECO:0000256" key="1">
    <source>
        <dbReference type="SAM" id="Coils"/>
    </source>
</evidence>
<reference evidence="3" key="1">
    <citation type="submission" date="2022-10" db="EMBL/GenBank/DDBJ databases">
        <title>Tapping the CABI collections for fungal endophytes: first genome assemblies for Collariella, Neodidymelliopsis, Ascochyta clinopodiicola, Didymella pomorum, Didymosphaeria variabile, Neocosmospora piperis and Neocucurbitaria cava.</title>
        <authorList>
            <person name="Hill R."/>
        </authorList>
    </citation>
    <scope>NUCLEOTIDE SEQUENCE</scope>
    <source>
        <strain evidence="3">IMI 356814</strain>
    </source>
</reference>
<feature type="compositionally biased region" description="Basic and acidic residues" evidence="2">
    <location>
        <begin position="145"/>
        <end position="158"/>
    </location>
</feature>
<protein>
    <submittedName>
        <fullName evidence="3">Uncharacterized protein</fullName>
    </submittedName>
</protein>
<sequence length="623" mass="68565">MGEPVIKMQEGPEVSVMAITPASTATPAITAAAAMVSSTSDSEDVKPPLSKPCLVANQAQAAPSAYYGSSPHKYRLRGFQYRSNRTFVQIPPELARLPSLQASAVATGSVNKVNTTTTKRSVLPAPNRLKQLLQNSNKHKITKGENMDHHHRHDKDTATRNGMNYPVLPPMTDLLGKFTLTAKHSGRSEPGQSNSILGHYATVPIRALWKTLANMDAEQDDLVGSLPLGGLAGVQTYLQIMQQMEEQRQVISELVAFNRNTFVTVRQLQDRVAKLERENNYLRSLPSPVFDEDMHHSALAVDHTASRAGPSESARSSSQGRTDSDSPSDNVNNANSRKQLEIQIPGYIFAPPPLEAGLPTPLTKSATNQPIINFAPLNTPKTPTTPNRIGPSNTTKCTTSILKRKIHNLNQILPPPYVQIPIVPLTDTEVIVYFFKSLARPIVSLRLYARKWGPASIVATLNDHRDIEPKYLRNTCSVKCTTAIKKGNEKYGPEWEETYRIVFSEATDSKATDMIHLSGDEIKHAVDFDLRSLSVGMIKHPKDGVDGGIFTRCVKYCDETGAAYTMSTVWQLAADLQAGRTPKHPDSPVVEDFAEPNHHRQKRQKKAGVRSGAPESVLREDLE</sequence>
<proteinExistence type="predicted"/>
<feature type="region of interest" description="Disordered" evidence="2">
    <location>
        <begin position="579"/>
        <end position="623"/>
    </location>
</feature>
<feature type="compositionally biased region" description="Basic residues" evidence="2">
    <location>
        <begin position="599"/>
        <end position="608"/>
    </location>
</feature>
<gene>
    <name evidence="3" type="ORF">N0V83_009185</name>
</gene>
<dbReference type="Proteomes" id="UP001140560">
    <property type="component" value="Unassembled WGS sequence"/>
</dbReference>
<evidence type="ECO:0000313" key="3">
    <source>
        <dbReference type="EMBL" id="KAJ4364589.1"/>
    </source>
</evidence>
<evidence type="ECO:0000256" key="2">
    <source>
        <dbReference type="SAM" id="MobiDB-lite"/>
    </source>
</evidence>
<dbReference type="EMBL" id="JAPEUY010000017">
    <property type="protein sequence ID" value="KAJ4364589.1"/>
    <property type="molecule type" value="Genomic_DNA"/>
</dbReference>
<accession>A0A9W9CHY4</accession>
<feature type="region of interest" description="Disordered" evidence="2">
    <location>
        <begin position="145"/>
        <end position="166"/>
    </location>
</feature>
<feature type="compositionally biased region" description="Low complexity" evidence="2">
    <location>
        <begin position="376"/>
        <end position="387"/>
    </location>
</feature>